<feature type="transmembrane region" description="Helical" evidence="2">
    <location>
        <begin position="336"/>
        <end position="354"/>
    </location>
</feature>
<dbReference type="CDD" id="cd17491">
    <property type="entry name" value="MFS_MFSD12"/>
    <property type="match status" value="1"/>
</dbReference>
<dbReference type="PANTHER" id="PTHR11328:SF28">
    <property type="entry name" value="MAJOR FACILITATOR SUPERFAMILY DOMAIN-CONTAINING PROTEIN 12"/>
    <property type="match status" value="1"/>
</dbReference>
<feature type="transmembrane region" description="Helical" evidence="2">
    <location>
        <begin position="366"/>
        <end position="387"/>
    </location>
</feature>
<dbReference type="SUPFAM" id="SSF103473">
    <property type="entry name" value="MFS general substrate transporter"/>
    <property type="match status" value="1"/>
</dbReference>
<dbReference type="GO" id="GO:0008643">
    <property type="term" value="P:carbohydrate transport"/>
    <property type="evidence" value="ECO:0007669"/>
    <property type="project" value="InterPro"/>
</dbReference>
<dbReference type="Proteomes" id="UP001497382">
    <property type="component" value="Unassembled WGS sequence"/>
</dbReference>
<sequence>MGKVEPSPRLSWTQRICYGVGHSLNDLCASMFLSYIIVYLQLVLAFDSSYAGFVLLIGQVTNAIAIPLLGYESSSNRETAICKKYGKRKFLHLIGTILVVMSFPFIFSVLPGCERASQFALTFMLTPLVIIYQVGWAAVQVSHLSLIPALTPHRMERDFLNVLRYAVDIMSDIGTYVVVWCVFDLTRKPMGTHNTIAGGYANKFMMITLIIVGVGSLFSIFFHLGVTEVESTRLSSPESSLEKDCVTLTNPAFPIFSNNLSWRGWMKEPHFYQVGLLYMCTRLFQNMSLVFMPLYLQESLRENDDFIAKIPLVMNVSGFFMSCCLPKLFKVFSKKVTFLGGASMGIAACIWITIGSGPIYVTQGVYGVGVLMGAASTSLVICSLSFIHDLIGTSVESAAFVYGVMSFWDKIANGIVGMIIQYLHAVFCEDCDWYYKHVMSFGVGAVGILASIVITTLLPTNLGERQSAYNDNVLTKKEIINYSTSAESQSNEKLPLLPK</sequence>
<dbReference type="Gene3D" id="1.20.1250.20">
    <property type="entry name" value="MFS general substrate transporter like domains"/>
    <property type="match status" value="2"/>
</dbReference>
<keyword evidence="4" id="KW-1185">Reference proteome</keyword>
<feature type="transmembrane region" description="Helical" evidence="2">
    <location>
        <begin position="162"/>
        <end position="185"/>
    </location>
</feature>
<keyword evidence="2" id="KW-0812">Transmembrane</keyword>
<dbReference type="GO" id="GO:0015293">
    <property type="term" value="F:symporter activity"/>
    <property type="evidence" value="ECO:0007669"/>
    <property type="project" value="InterPro"/>
</dbReference>
<dbReference type="GO" id="GO:0005886">
    <property type="term" value="C:plasma membrane"/>
    <property type="evidence" value="ECO:0007669"/>
    <property type="project" value="TreeGrafter"/>
</dbReference>
<dbReference type="EMBL" id="CAXIEN010000230">
    <property type="protein sequence ID" value="CAL1288329.1"/>
    <property type="molecule type" value="Genomic_DNA"/>
</dbReference>
<comment type="similarity">
    <text evidence="1">Belongs to the major facilitator superfamily.</text>
</comment>
<gene>
    <name evidence="3" type="ORF">LARSCL_LOCUS15286</name>
</gene>
<feature type="transmembrane region" description="Helical" evidence="2">
    <location>
        <begin position="271"/>
        <end position="294"/>
    </location>
</feature>
<comment type="caution">
    <text evidence="3">The sequence shown here is derived from an EMBL/GenBank/DDBJ whole genome shotgun (WGS) entry which is preliminary data.</text>
</comment>
<feature type="transmembrane region" description="Helical" evidence="2">
    <location>
        <begin position="50"/>
        <end position="69"/>
    </location>
</feature>
<evidence type="ECO:0000256" key="2">
    <source>
        <dbReference type="SAM" id="Phobius"/>
    </source>
</evidence>
<feature type="transmembrane region" description="Helical" evidence="2">
    <location>
        <begin position="24"/>
        <end position="44"/>
    </location>
</feature>
<evidence type="ECO:0000313" key="3">
    <source>
        <dbReference type="EMBL" id="CAL1288329.1"/>
    </source>
</evidence>
<name>A0AAV2AYJ9_9ARAC</name>
<feature type="transmembrane region" description="Helical" evidence="2">
    <location>
        <begin position="205"/>
        <end position="226"/>
    </location>
</feature>
<feature type="transmembrane region" description="Helical" evidence="2">
    <location>
        <begin position="399"/>
        <end position="422"/>
    </location>
</feature>
<dbReference type="AlphaFoldDB" id="A0AAV2AYJ9"/>
<keyword evidence="2" id="KW-0472">Membrane</keyword>
<evidence type="ECO:0000256" key="1">
    <source>
        <dbReference type="ARBA" id="ARBA00008335"/>
    </source>
</evidence>
<feature type="transmembrane region" description="Helical" evidence="2">
    <location>
        <begin position="434"/>
        <end position="458"/>
    </location>
</feature>
<dbReference type="InterPro" id="IPR039672">
    <property type="entry name" value="MFS_2"/>
</dbReference>
<dbReference type="InterPro" id="IPR036259">
    <property type="entry name" value="MFS_trans_sf"/>
</dbReference>
<dbReference type="PANTHER" id="PTHR11328">
    <property type="entry name" value="MAJOR FACILITATOR SUPERFAMILY DOMAIN-CONTAINING PROTEIN"/>
    <property type="match status" value="1"/>
</dbReference>
<keyword evidence="2" id="KW-1133">Transmembrane helix</keyword>
<accession>A0AAV2AYJ9</accession>
<reference evidence="3 4" key="1">
    <citation type="submission" date="2024-04" db="EMBL/GenBank/DDBJ databases">
        <authorList>
            <person name="Rising A."/>
            <person name="Reimegard J."/>
            <person name="Sonavane S."/>
            <person name="Akerstrom W."/>
            <person name="Nylinder S."/>
            <person name="Hedman E."/>
            <person name="Kallberg Y."/>
        </authorList>
    </citation>
    <scope>NUCLEOTIDE SEQUENCE [LARGE SCALE GENOMIC DNA]</scope>
</reference>
<feature type="transmembrane region" description="Helical" evidence="2">
    <location>
        <begin position="90"/>
        <end position="110"/>
    </location>
</feature>
<protein>
    <recommendedName>
        <fullName evidence="5">Major facilitator superfamily domain-containing protein 12</fullName>
    </recommendedName>
</protein>
<evidence type="ECO:0008006" key="5">
    <source>
        <dbReference type="Google" id="ProtNLM"/>
    </source>
</evidence>
<dbReference type="Pfam" id="PF13347">
    <property type="entry name" value="MFS_2"/>
    <property type="match status" value="1"/>
</dbReference>
<proteinExistence type="inferred from homology"/>
<organism evidence="3 4">
    <name type="scientific">Larinioides sclopetarius</name>
    <dbReference type="NCBI Taxonomy" id="280406"/>
    <lineage>
        <taxon>Eukaryota</taxon>
        <taxon>Metazoa</taxon>
        <taxon>Ecdysozoa</taxon>
        <taxon>Arthropoda</taxon>
        <taxon>Chelicerata</taxon>
        <taxon>Arachnida</taxon>
        <taxon>Araneae</taxon>
        <taxon>Araneomorphae</taxon>
        <taxon>Entelegynae</taxon>
        <taxon>Araneoidea</taxon>
        <taxon>Araneidae</taxon>
        <taxon>Larinioides</taxon>
    </lineage>
</organism>
<feature type="transmembrane region" description="Helical" evidence="2">
    <location>
        <begin position="130"/>
        <end position="150"/>
    </location>
</feature>
<feature type="transmembrane region" description="Helical" evidence="2">
    <location>
        <begin position="306"/>
        <end position="329"/>
    </location>
</feature>
<evidence type="ECO:0000313" key="4">
    <source>
        <dbReference type="Proteomes" id="UP001497382"/>
    </source>
</evidence>